<protein>
    <submittedName>
        <fullName evidence="2">Uncharacterized protein</fullName>
    </submittedName>
</protein>
<gene>
    <name evidence="2" type="ORF">C2E20_0820</name>
</gene>
<dbReference type="Proteomes" id="UP000239649">
    <property type="component" value="Unassembled WGS sequence"/>
</dbReference>
<feature type="compositionally biased region" description="Low complexity" evidence="1">
    <location>
        <begin position="62"/>
        <end position="80"/>
    </location>
</feature>
<organism evidence="2 3">
    <name type="scientific">Micractinium conductrix</name>
    <dbReference type="NCBI Taxonomy" id="554055"/>
    <lineage>
        <taxon>Eukaryota</taxon>
        <taxon>Viridiplantae</taxon>
        <taxon>Chlorophyta</taxon>
        <taxon>core chlorophytes</taxon>
        <taxon>Trebouxiophyceae</taxon>
        <taxon>Chlorellales</taxon>
        <taxon>Chlorellaceae</taxon>
        <taxon>Chlorella clade</taxon>
        <taxon>Micractinium</taxon>
    </lineage>
</organism>
<dbReference type="AlphaFoldDB" id="A0A2P6VRL2"/>
<proteinExistence type="predicted"/>
<sequence>MVSCSLVFAQLGATAARPASAPVRPSGHGVLSHHVPSAGNHIVPLVAPKALASTAVAAAPTAAEAAAAAEPPAPAAAPAEPRQRITSMLLNWERYQ</sequence>
<name>A0A2P6VRL2_9CHLO</name>
<reference evidence="2 3" key="1">
    <citation type="journal article" date="2018" name="Plant J.">
        <title>Genome sequences of Chlorella sorokiniana UTEX 1602 and Micractinium conductrix SAG 241.80: implications to maltose excretion by a green alga.</title>
        <authorList>
            <person name="Arriola M.B."/>
            <person name="Velmurugan N."/>
            <person name="Zhang Y."/>
            <person name="Plunkett M.H."/>
            <person name="Hondzo H."/>
            <person name="Barney B.M."/>
        </authorList>
    </citation>
    <scope>NUCLEOTIDE SEQUENCE [LARGE SCALE GENOMIC DNA]</scope>
    <source>
        <strain evidence="2 3">SAG 241.80</strain>
    </source>
</reference>
<evidence type="ECO:0000313" key="3">
    <source>
        <dbReference type="Proteomes" id="UP000239649"/>
    </source>
</evidence>
<evidence type="ECO:0000256" key="1">
    <source>
        <dbReference type="SAM" id="MobiDB-lite"/>
    </source>
</evidence>
<comment type="caution">
    <text evidence="2">The sequence shown here is derived from an EMBL/GenBank/DDBJ whole genome shotgun (WGS) entry which is preliminary data.</text>
</comment>
<evidence type="ECO:0000313" key="2">
    <source>
        <dbReference type="EMBL" id="PSC76733.1"/>
    </source>
</evidence>
<accession>A0A2P6VRL2</accession>
<feature type="region of interest" description="Disordered" evidence="1">
    <location>
        <begin position="62"/>
        <end position="82"/>
    </location>
</feature>
<keyword evidence="3" id="KW-1185">Reference proteome</keyword>
<dbReference type="EMBL" id="LHPF02000001">
    <property type="protein sequence ID" value="PSC76733.1"/>
    <property type="molecule type" value="Genomic_DNA"/>
</dbReference>